<dbReference type="PANTHER" id="PTHR15863:SF2">
    <property type="entry name" value="MRN COMPLEX-INTERACTING PROTEIN"/>
    <property type="match status" value="1"/>
</dbReference>
<reference evidence="3" key="2">
    <citation type="submission" date="2025-05" db="UniProtKB">
        <authorList>
            <consortium name="EnsemblMetazoa"/>
        </authorList>
    </citation>
    <scope>IDENTIFICATION</scope>
    <source>
        <strain evidence="3">Foshan</strain>
    </source>
</reference>
<name>A0ABM1YIL8_AEDAL</name>
<dbReference type="PANTHER" id="PTHR15863">
    <property type="entry name" value="MRN COMPLEX-INTERACTING PROTEIN"/>
    <property type="match status" value="1"/>
</dbReference>
<accession>A0ABM1YIL8</accession>
<evidence type="ECO:0000313" key="4">
    <source>
        <dbReference type="Proteomes" id="UP000069940"/>
    </source>
</evidence>
<feature type="compositionally biased region" description="Polar residues" evidence="1">
    <location>
        <begin position="285"/>
        <end position="300"/>
    </location>
</feature>
<reference evidence="4" key="1">
    <citation type="journal article" date="2015" name="Proc. Natl. Acad. Sci. U.S.A.">
        <title>Genome sequence of the Asian Tiger mosquito, Aedes albopictus, reveals insights into its biology, genetics, and evolution.</title>
        <authorList>
            <person name="Chen X.G."/>
            <person name="Jiang X."/>
            <person name="Gu J."/>
            <person name="Xu M."/>
            <person name="Wu Y."/>
            <person name="Deng Y."/>
            <person name="Zhang C."/>
            <person name="Bonizzoni M."/>
            <person name="Dermauw W."/>
            <person name="Vontas J."/>
            <person name="Armbruster P."/>
            <person name="Huang X."/>
            <person name="Yang Y."/>
            <person name="Zhang H."/>
            <person name="He W."/>
            <person name="Peng H."/>
            <person name="Liu Y."/>
            <person name="Wu K."/>
            <person name="Chen J."/>
            <person name="Lirakis M."/>
            <person name="Topalis P."/>
            <person name="Van Leeuwen T."/>
            <person name="Hall A.B."/>
            <person name="Jiang X."/>
            <person name="Thorpe C."/>
            <person name="Mueller R.L."/>
            <person name="Sun C."/>
            <person name="Waterhouse R.M."/>
            <person name="Yan G."/>
            <person name="Tu Z.J."/>
            <person name="Fang X."/>
            <person name="James A.A."/>
        </authorList>
    </citation>
    <scope>NUCLEOTIDE SEQUENCE [LARGE SCALE GENOMIC DNA]</scope>
    <source>
        <strain evidence="4">Foshan</strain>
    </source>
</reference>
<dbReference type="Proteomes" id="UP000069940">
    <property type="component" value="Unassembled WGS sequence"/>
</dbReference>
<evidence type="ECO:0000313" key="3">
    <source>
        <dbReference type="EnsemblMetazoa" id="AALFPA23_009491.P13062"/>
    </source>
</evidence>
<sequence>MPQELRVVCCFQCRKFQSDIVKKAKKWTCKLCGAKQSLVKEYTRGSGRECRLLVQQLSEGTLQADQFERDVAERVLEGKIELPNAVGNAIRDESERLMASHGQGSARKVEDGSNSKWVSFCSRDDDEVGDLMEGQDMQISNRSKAVGERESVKSKNFANFTPRKAYEPSPTPSLMPLADFHQMNKQDKKEFKWQSKLDRECNLNQISSPIRMASSSTTGSKQSLFSFKPKLCKQTTGDVQEIERINTVTQKRAHNEECPRDKQAPMMSFAKKSKWSSFKSKETDSNASNLPNINEPSQCPNELVSTSKWIKFVTAANEEDDEFS</sequence>
<dbReference type="RefSeq" id="XP_019554382.2">
    <property type="nucleotide sequence ID" value="XM_019698837.3"/>
</dbReference>
<dbReference type="Pfam" id="PF15749">
    <property type="entry name" value="MRNIP"/>
    <property type="match status" value="1"/>
</dbReference>
<evidence type="ECO:0000256" key="1">
    <source>
        <dbReference type="SAM" id="MobiDB-lite"/>
    </source>
</evidence>
<protein>
    <recommendedName>
        <fullName evidence="2">MRN complex-interacting protein N-terminal domain-containing protein</fullName>
    </recommendedName>
</protein>
<keyword evidence="4" id="KW-1185">Reference proteome</keyword>
<proteinExistence type="predicted"/>
<feature type="region of interest" description="Disordered" evidence="1">
    <location>
        <begin position="251"/>
        <end position="300"/>
    </location>
</feature>
<dbReference type="GeneID" id="109423801"/>
<feature type="compositionally biased region" description="Basic and acidic residues" evidence="1">
    <location>
        <begin position="253"/>
        <end position="263"/>
    </location>
</feature>
<dbReference type="InterPro" id="IPR049472">
    <property type="entry name" value="MRNIP_N"/>
</dbReference>
<organism evidence="3 4">
    <name type="scientific">Aedes albopictus</name>
    <name type="common">Asian tiger mosquito</name>
    <name type="synonym">Stegomyia albopicta</name>
    <dbReference type="NCBI Taxonomy" id="7160"/>
    <lineage>
        <taxon>Eukaryota</taxon>
        <taxon>Metazoa</taxon>
        <taxon>Ecdysozoa</taxon>
        <taxon>Arthropoda</taxon>
        <taxon>Hexapoda</taxon>
        <taxon>Insecta</taxon>
        <taxon>Pterygota</taxon>
        <taxon>Neoptera</taxon>
        <taxon>Endopterygota</taxon>
        <taxon>Diptera</taxon>
        <taxon>Nematocera</taxon>
        <taxon>Culicoidea</taxon>
        <taxon>Culicidae</taxon>
        <taxon>Culicinae</taxon>
        <taxon>Aedini</taxon>
        <taxon>Aedes</taxon>
        <taxon>Stegomyia</taxon>
    </lineage>
</organism>
<dbReference type="EnsemblMetazoa" id="AALFPA23_009491.R13062">
    <property type="protein sequence ID" value="AALFPA23_009491.P13062"/>
    <property type="gene ID" value="AALFPA23_009491"/>
</dbReference>
<dbReference type="InterPro" id="IPR032739">
    <property type="entry name" value="MRNIP"/>
</dbReference>
<evidence type="ECO:0000259" key="2">
    <source>
        <dbReference type="Pfam" id="PF15749"/>
    </source>
</evidence>
<feature type="domain" description="MRN complex-interacting protein N-terminal" evidence="2">
    <location>
        <begin position="7"/>
        <end position="120"/>
    </location>
</feature>